<comment type="caution">
    <text evidence="1">The sequence shown here is derived from an EMBL/GenBank/DDBJ whole genome shotgun (WGS) entry which is preliminary data.</text>
</comment>
<proteinExistence type="predicted"/>
<gene>
    <name evidence="1" type="ORF">B1199_03065</name>
</gene>
<keyword evidence="2" id="KW-1185">Reference proteome</keyword>
<accession>A0A244CUK4</accession>
<sequence>MADINVLGTRLLELKQQNETALRSAVANTASFAHTQFTNAIYQRYNFKQRDYVAERLNTGISLNNIELTISARQRLTNAIEFANSPLYRQGKQGQQVLAGYSGAYLRAKSATWRGAFSFIGKNGNLLMAYRKKGETWRDIPNQLPYGPSVAGAFGVIKDDTAPAIVDHLVKLYQQAL</sequence>
<dbReference type="RefSeq" id="WP_086742657.1">
    <property type="nucleotide sequence ID" value="NZ_MWPV01000001.1"/>
</dbReference>
<name>A0A244CUK4_PSEDV</name>
<dbReference type="EMBL" id="MWPV01000001">
    <property type="protein sequence ID" value="OUL59264.1"/>
    <property type="molecule type" value="Genomic_DNA"/>
</dbReference>
<dbReference type="AlphaFoldDB" id="A0A244CUK4"/>
<dbReference type="Proteomes" id="UP000194841">
    <property type="component" value="Unassembled WGS sequence"/>
</dbReference>
<evidence type="ECO:0000313" key="2">
    <source>
        <dbReference type="Proteomes" id="UP000194841"/>
    </source>
</evidence>
<dbReference type="OrthoDB" id="6266566at2"/>
<reference evidence="1 2" key="1">
    <citation type="submission" date="2017-02" db="EMBL/GenBank/DDBJ databases">
        <title>Pseudoalteromonas ulvae TC14 Genome.</title>
        <authorList>
            <person name="Molmeret M."/>
        </authorList>
    </citation>
    <scope>NUCLEOTIDE SEQUENCE [LARGE SCALE GENOMIC DNA]</scope>
    <source>
        <strain evidence="1">TC14</strain>
    </source>
</reference>
<protein>
    <submittedName>
        <fullName evidence="1">Uncharacterized protein</fullName>
    </submittedName>
</protein>
<organism evidence="1 2">
    <name type="scientific">Pseudoalteromonas ulvae</name>
    <dbReference type="NCBI Taxonomy" id="107327"/>
    <lineage>
        <taxon>Bacteria</taxon>
        <taxon>Pseudomonadati</taxon>
        <taxon>Pseudomonadota</taxon>
        <taxon>Gammaproteobacteria</taxon>
        <taxon>Alteromonadales</taxon>
        <taxon>Pseudoalteromonadaceae</taxon>
        <taxon>Pseudoalteromonas</taxon>
    </lineage>
</organism>
<evidence type="ECO:0000313" key="1">
    <source>
        <dbReference type="EMBL" id="OUL59264.1"/>
    </source>
</evidence>